<proteinExistence type="predicted"/>
<dbReference type="Gene3D" id="1.25.40.20">
    <property type="entry name" value="Ankyrin repeat-containing domain"/>
    <property type="match status" value="1"/>
</dbReference>
<dbReference type="PANTHER" id="PTHR46586">
    <property type="entry name" value="ANKYRIN REPEAT-CONTAINING PROTEIN"/>
    <property type="match status" value="1"/>
</dbReference>
<accession>A0A835YUH9</accession>
<keyword evidence="2" id="KW-1185">Reference proteome</keyword>
<dbReference type="EMBL" id="JAFCMP010000334">
    <property type="protein sequence ID" value="KAG5181259.1"/>
    <property type="molecule type" value="Genomic_DNA"/>
</dbReference>
<dbReference type="Proteomes" id="UP000664859">
    <property type="component" value="Unassembled WGS sequence"/>
</dbReference>
<sequence>MWRIALRSGSPYWWRYRGSVQSEPPRQCALGTTFEALEVLCSAELLTRVMAYVVPGDWLYMATVSRLVQAAYTTALVQGQTRLHYMCGTHPYMAVSTPSRLGIAISCGLKEALPQCNKDTLNYAAGLSGSLAVLQRLRELGLQMTFRAVYGAAHCCDVSLLHTVYRHLALAERNADNGIIWHLIGQELALHGDAGLALTWVSQRRKNWRTGSLRSFREFAANEGHLATLQFLMGHGRILFGHAAYPSTGGTAHAAPHAQERSELTALVEEAAWGGHVHVVQWLIEEHGATPSSAVDTAVRRCHLRLLAHLVKQRGCRCDAQRLLPLAGADRVVNSPQLERLRAYIAARDTGSPGDGD</sequence>
<dbReference type="InterPro" id="IPR036770">
    <property type="entry name" value="Ankyrin_rpt-contain_sf"/>
</dbReference>
<gene>
    <name evidence="1" type="ORF">JKP88DRAFT_261135</name>
</gene>
<dbReference type="SUPFAM" id="SSF48403">
    <property type="entry name" value="Ankyrin repeat"/>
    <property type="match status" value="1"/>
</dbReference>
<reference evidence="1" key="1">
    <citation type="submission" date="2021-02" db="EMBL/GenBank/DDBJ databases">
        <title>First Annotated Genome of the Yellow-green Alga Tribonema minus.</title>
        <authorList>
            <person name="Mahan K.M."/>
        </authorList>
    </citation>
    <scope>NUCLEOTIDE SEQUENCE</scope>
    <source>
        <strain evidence="1">UTEX B ZZ1240</strain>
    </source>
</reference>
<dbReference type="AlphaFoldDB" id="A0A835YUH9"/>
<comment type="caution">
    <text evidence="1">The sequence shown here is derived from an EMBL/GenBank/DDBJ whole genome shotgun (WGS) entry which is preliminary data.</text>
</comment>
<name>A0A835YUH9_9STRA</name>
<evidence type="ECO:0000313" key="2">
    <source>
        <dbReference type="Proteomes" id="UP000664859"/>
    </source>
</evidence>
<evidence type="ECO:0000313" key="1">
    <source>
        <dbReference type="EMBL" id="KAG5181259.1"/>
    </source>
</evidence>
<dbReference type="PANTHER" id="PTHR46586:SF3">
    <property type="entry name" value="ANKYRIN REPEAT-CONTAINING PROTEIN"/>
    <property type="match status" value="1"/>
</dbReference>
<organism evidence="1 2">
    <name type="scientific">Tribonema minus</name>
    <dbReference type="NCBI Taxonomy" id="303371"/>
    <lineage>
        <taxon>Eukaryota</taxon>
        <taxon>Sar</taxon>
        <taxon>Stramenopiles</taxon>
        <taxon>Ochrophyta</taxon>
        <taxon>PX clade</taxon>
        <taxon>Xanthophyceae</taxon>
        <taxon>Tribonematales</taxon>
        <taxon>Tribonemataceae</taxon>
        <taxon>Tribonema</taxon>
    </lineage>
</organism>
<protein>
    <submittedName>
        <fullName evidence="1">Uncharacterized protein</fullName>
    </submittedName>
</protein>
<dbReference type="InterPro" id="IPR052050">
    <property type="entry name" value="SecEffector_AnkRepeat"/>
</dbReference>